<dbReference type="AlphaFoldDB" id="A0A1U7NHX4"/>
<dbReference type="Proteomes" id="UP000186341">
    <property type="component" value="Unassembled WGS sequence"/>
</dbReference>
<name>A0A1U7NHX4_9FIRM</name>
<sequence>MDWAKLKGVEKRPWILPCFDFPNVQASEVGATLEYKNWSLMYGDEEIPWSSAPEDVDNPTEAV</sequence>
<keyword evidence="2" id="KW-1185">Reference proteome</keyword>
<protein>
    <submittedName>
        <fullName evidence="1">Uncharacterized protein</fullName>
    </submittedName>
</protein>
<comment type="caution">
    <text evidence="1">The sequence shown here is derived from an EMBL/GenBank/DDBJ whole genome shotgun (WGS) entry which is preliminary data.</text>
</comment>
<accession>A0A1U7NHX4</accession>
<gene>
    <name evidence="1" type="ORF">BO222_03025</name>
</gene>
<evidence type="ECO:0000313" key="1">
    <source>
        <dbReference type="EMBL" id="OLU41691.1"/>
    </source>
</evidence>
<evidence type="ECO:0000313" key="2">
    <source>
        <dbReference type="Proteomes" id="UP000186341"/>
    </source>
</evidence>
<reference evidence="1 2" key="1">
    <citation type="submission" date="2016-11" db="EMBL/GenBank/DDBJ databases">
        <title>Description of two novel members of the family Erysipelotrichaceae: Ileibacterium lipovorans gen. nov., sp. nov. and Dubosiella newyorkensis, gen. nov., sp. nov.</title>
        <authorList>
            <person name="Cox L.M."/>
            <person name="Sohn J."/>
            <person name="Tyrrell K.L."/>
            <person name="Citron D.M."/>
            <person name="Lawson P.A."/>
            <person name="Patel N.B."/>
            <person name="Iizumi T."/>
            <person name="Perez-Perez G.I."/>
            <person name="Goldstein E.J."/>
            <person name="Blaser M.J."/>
        </authorList>
    </citation>
    <scope>NUCLEOTIDE SEQUENCE [LARGE SCALE GENOMIC DNA]</scope>
    <source>
        <strain evidence="1 2">NYU-BL-A3</strain>
    </source>
</reference>
<proteinExistence type="predicted"/>
<dbReference type="GeneID" id="82202201"/>
<dbReference type="RefSeq" id="WP_075818226.1">
    <property type="nucleotide sequence ID" value="NZ_CAPNHH010000019.1"/>
</dbReference>
<dbReference type="EMBL" id="MPJW01000078">
    <property type="protein sequence ID" value="OLU41691.1"/>
    <property type="molecule type" value="Genomic_DNA"/>
</dbReference>
<organism evidence="1 2">
    <name type="scientific">Ileibacterium valens</name>
    <dbReference type="NCBI Taxonomy" id="1862668"/>
    <lineage>
        <taxon>Bacteria</taxon>
        <taxon>Bacillati</taxon>
        <taxon>Bacillota</taxon>
        <taxon>Erysipelotrichia</taxon>
        <taxon>Erysipelotrichales</taxon>
        <taxon>Erysipelotrichaceae</taxon>
        <taxon>Ileibacterium</taxon>
    </lineage>
</organism>